<dbReference type="EnsemblProtists" id="EOD27106">
    <property type="protein sequence ID" value="EOD27106"/>
    <property type="gene ID" value="EMIHUDRAFT_205024"/>
</dbReference>
<dbReference type="PROSITE" id="PS50214">
    <property type="entry name" value="DISINTEGRIN_2"/>
    <property type="match status" value="2"/>
</dbReference>
<evidence type="ECO:0000256" key="1">
    <source>
        <dbReference type="ARBA" id="ARBA00022729"/>
    </source>
</evidence>
<keyword evidence="2" id="KW-0677">Repeat</keyword>
<dbReference type="InterPro" id="IPR024079">
    <property type="entry name" value="MetalloPept_cat_dom_sf"/>
</dbReference>
<dbReference type="NCBIfam" id="TIGR02232">
    <property type="entry name" value="myxo_disulf_rpt"/>
    <property type="match status" value="1"/>
</dbReference>
<dbReference type="Pfam" id="PF13948">
    <property type="entry name" value="DUF4215"/>
    <property type="match status" value="1"/>
</dbReference>
<dbReference type="STRING" id="2903.R1EVU9"/>
<dbReference type="PaxDb" id="2903-EOD27106"/>
<dbReference type="InterPro" id="IPR036436">
    <property type="entry name" value="Disintegrin_dom_sf"/>
</dbReference>
<keyword evidence="1" id="KW-0732">Signal</keyword>
<evidence type="ECO:0000256" key="3">
    <source>
        <dbReference type="ARBA" id="ARBA00023157"/>
    </source>
</evidence>
<evidence type="ECO:0000313" key="5">
    <source>
        <dbReference type="EnsemblProtists" id="EOD27106"/>
    </source>
</evidence>
<dbReference type="Proteomes" id="UP000013827">
    <property type="component" value="Unassembled WGS sequence"/>
</dbReference>
<name>A0A0D3JUC1_EMIH1</name>
<dbReference type="GeneID" id="17272652"/>
<dbReference type="GO" id="GO:0008237">
    <property type="term" value="F:metallopeptidase activity"/>
    <property type="evidence" value="ECO:0007669"/>
    <property type="project" value="InterPro"/>
</dbReference>
<evidence type="ECO:0000256" key="2">
    <source>
        <dbReference type="ARBA" id="ARBA00022737"/>
    </source>
</evidence>
<dbReference type="RefSeq" id="XP_005779535.1">
    <property type="nucleotide sequence ID" value="XM_005779478.1"/>
</dbReference>
<keyword evidence="6" id="KW-1185">Reference proteome</keyword>
<dbReference type="HOGENOM" id="CLU_297258_0_0_1"/>
<accession>A0A0D3JUC1</accession>
<reference evidence="5" key="2">
    <citation type="submission" date="2024-10" db="UniProtKB">
        <authorList>
            <consortium name="EnsemblProtists"/>
        </authorList>
    </citation>
    <scope>IDENTIFICATION</scope>
</reference>
<sequence length="1014" mass="109298">MEHGELRLELRLDQVLPNLTFCRRSVEGVDRLRCDELPARHLQVSFRTASGLYETQLSRVSLWAQDAQLLVNEGCQTQTMMLPSLPTFRGRLLESVGVGGLRQSVPGGVSATALGPQHALRMHIHSSEVDLIVESADSFELGRSLLPGQYIIYRADARTEVTGSASANATGWDEALHSSTKPLLGRAIPDSRRRRRLEHTGPPHGRMADCPVAPEFYTTKLGIISDWGFTAAAGGRDAALREIASIISSTNLVYRDQVGIEFQLGTVIINVDGCGDFADTGPNFAPTVPGQRNRCGAALADAYTPVQGHLLSGGETITVEAQGGPKKMLQRMASWLNVAPPCPDCGHWHLLTNCFPPTGTIGIAYWGRTCQTLDGNRGYVSDSGTPCDNTCDVRLPNGNAAAMSFSYSERCGPEEDPAACMGPVALTSWWGSKTWRTFAHEVGHLFGADHTFDQGGLMSYNYEHHRFYDDGLVCENVNNELARPGQTCLVSGESICGDGSLSYGGEEGCDDGNTISGDGCDAACGRECGYTCTEDARRSSTCMTDCGNGMIDLISHEECDDDSRCCSGCRLAVGALCSGGECCNDDCTLKSARHVCDGGAGWCNSGKCDQSMSLCSRFSFGGASVSLDTNACPVGAASPNDPRGACAMTCRRADGSCLDTTHFPATRFDLSLYLPEGTHCTHPSGASGTCIVTSEGSQRACVVAQGTACGNGLIDDREECDDDSACCDRATCMFVPGAVCSSGECCNEDCSFKTASAPCGGGRGYCRRGTCQVWQSLCGYRLDSSTVEVDTLTCPIGSAAEGDPDVACSQHCKFTSGGRIGQCVSGFAYFGASFDDNKRTCMPTTEQCSAAGLSRPSAIIFRLNRACYRLDRYYDSYYDPTRTALQFSSSIEACRGWCTQMAECRAIIFRLNRACYRLDRYYESHYDPTRTALQPIPGSSPGPNDGNRPEFSSSIEACRGWCTQMAECRAIIFRLNRACYRLDRYYESHYDPTRTALQVSNYVGCTDARGRMST</sequence>
<dbReference type="AlphaFoldDB" id="A0A0D3JUC1"/>
<evidence type="ECO:0000313" key="6">
    <source>
        <dbReference type="Proteomes" id="UP000013827"/>
    </source>
</evidence>
<proteinExistence type="predicted"/>
<dbReference type="SMART" id="SM00050">
    <property type="entry name" value="DISIN"/>
    <property type="match status" value="1"/>
</dbReference>
<dbReference type="InterPro" id="IPR001762">
    <property type="entry name" value="Disintegrin_dom"/>
</dbReference>
<dbReference type="Pfam" id="PF13688">
    <property type="entry name" value="Reprolysin_5"/>
    <property type="match status" value="1"/>
</dbReference>
<dbReference type="KEGG" id="ehx:EMIHUDRAFT_205024"/>
<organism evidence="5 6">
    <name type="scientific">Emiliania huxleyi (strain CCMP1516)</name>
    <dbReference type="NCBI Taxonomy" id="280463"/>
    <lineage>
        <taxon>Eukaryota</taxon>
        <taxon>Haptista</taxon>
        <taxon>Haptophyta</taxon>
        <taxon>Prymnesiophyceae</taxon>
        <taxon>Isochrysidales</taxon>
        <taxon>Noelaerhabdaceae</taxon>
        <taxon>Emiliania</taxon>
    </lineage>
</organism>
<dbReference type="SUPFAM" id="SSF55486">
    <property type="entry name" value="Metalloproteases ('zincins'), catalytic domain"/>
    <property type="match status" value="1"/>
</dbReference>
<reference evidence="6" key="1">
    <citation type="journal article" date="2013" name="Nature">
        <title>Pan genome of the phytoplankton Emiliania underpins its global distribution.</title>
        <authorList>
            <person name="Read B.A."/>
            <person name="Kegel J."/>
            <person name="Klute M.J."/>
            <person name="Kuo A."/>
            <person name="Lefebvre S.C."/>
            <person name="Maumus F."/>
            <person name="Mayer C."/>
            <person name="Miller J."/>
            <person name="Monier A."/>
            <person name="Salamov A."/>
            <person name="Young J."/>
            <person name="Aguilar M."/>
            <person name="Claverie J.M."/>
            <person name="Frickenhaus S."/>
            <person name="Gonzalez K."/>
            <person name="Herman E.K."/>
            <person name="Lin Y.C."/>
            <person name="Napier J."/>
            <person name="Ogata H."/>
            <person name="Sarno A.F."/>
            <person name="Shmutz J."/>
            <person name="Schroeder D."/>
            <person name="de Vargas C."/>
            <person name="Verret F."/>
            <person name="von Dassow P."/>
            <person name="Valentin K."/>
            <person name="Van de Peer Y."/>
            <person name="Wheeler G."/>
            <person name="Dacks J.B."/>
            <person name="Delwiche C.F."/>
            <person name="Dyhrman S.T."/>
            <person name="Glockner G."/>
            <person name="John U."/>
            <person name="Richards T."/>
            <person name="Worden A.Z."/>
            <person name="Zhang X."/>
            <person name="Grigoriev I.V."/>
            <person name="Allen A.E."/>
            <person name="Bidle K."/>
            <person name="Borodovsky M."/>
            <person name="Bowler C."/>
            <person name="Brownlee C."/>
            <person name="Cock J.M."/>
            <person name="Elias M."/>
            <person name="Gladyshev V.N."/>
            <person name="Groth M."/>
            <person name="Guda C."/>
            <person name="Hadaegh A."/>
            <person name="Iglesias-Rodriguez M.D."/>
            <person name="Jenkins J."/>
            <person name="Jones B.M."/>
            <person name="Lawson T."/>
            <person name="Leese F."/>
            <person name="Lindquist E."/>
            <person name="Lobanov A."/>
            <person name="Lomsadze A."/>
            <person name="Malik S.B."/>
            <person name="Marsh M.E."/>
            <person name="Mackinder L."/>
            <person name="Mock T."/>
            <person name="Mueller-Roeber B."/>
            <person name="Pagarete A."/>
            <person name="Parker M."/>
            <person name="Probert I."/>
            <person name="Quesneville H."/>
            <person name="Raines C."/>
            <person name="Rensing S.A."/>
            <person name="Riano-Pachon D.M."/>
            <person name="Richier S."/>
            <person name="Rokitta S."/>
            <person name="Shiraiwa Y."/>
            <person name="Soanes D.M."/>
            <person name="van der Giezen M."/>
            <person name="Wahlund T.M."/>
            <person name="Williams B."/>
            <person name="Wilson W."/>
            <person name="Wolfe G."/>
            <person name="Wurch L.L."/>
        </authorList>
    </citation>
    <scope>NUCLEOTIDE SEQUENCE</scope>
</reference>
<feature type="domain" description="Disintegrin" evidence="4">
    <location>
        <begin position="706"/>
        <end position="766"/>
    </location>
</feature>
<dbReference type="InterPro" id="IPR011936">
    <property type="entry name" value="Myxo_disulph_rpt"/>
</dbReference>
<protein>
    <recommendedName>
        <fullName evidence="4">Disintegrin domain-containing protein</fullName>
    </recommendedName>
</protein>
<evidence type="ECO:0000259" key="4">
    <source>
        <dbReference type="PROSITE" id="PS50214"/>
    </source>
</evidence>
<keyword evidence="3" id="KW-1015">Disulfide bond</keyword>
<feature type="domain" description="Disintegrin" evidence="4">
    <location>
        <begin position="543"/>
        <end position="609"/>
    </location>
</feature>
<dbReference type="Gene3D" id="3.40.390.10">
    <property type="entry name" value="Collagenase (Catalytic Domain)"/>
    <property type="match status" value="1"/>
</dbReference>
<dbReference type="Gene3D" id="4.10.70.10">
    <property type="entry name" value="Disintegrin domain"/>
    <property type="match status" value="1"/>
</dbReference>